<dbReference type="EMBL" id="CP024955">
    <property type="protein sequence ID" value="ATY86078.1"/>
    <property type="molecule type" value="Genomic_DNA"/>
</dbReference>
<dbReference type="Gene3D" id="3.40.50.10540">
    <property type="entry name" value="Crotonobetainyl-coa:carnitine coa-transferase, domain 1"/>
    <property type="match status" value="1"/>
</dbReference>
<dbReference type="InterPro" id="IPR003673">
    <property type="entry name" value="CoA-Trfase_fam_III"/>
</dbReference>
<keyword evidence="3" id="KW-1185">Reference proteome</keyword>
<evidence type="ECO:0000313" key="2">
    <source>
        <dbReference type="EMBL" id="ATY86078.1"/>
    </source>
</evidence>
<gene>
    <name evidence="2" type="ORF">CVV65_15010</name>
</gene>
<name>A0A2K8N9Q5_9BACL</name>
<dbReference type="InterPro" id="IPR044855">
    <property type="entry name" value="CoA-Trfase_III_dom3_sf"/>
</dbReference>
<dbReference type="GO" id="GO:0008410">
    <property type="term" value="F:CoA-transferase activity"/>
    <property type="evidence" value="ECO:0007669"/>
    <property type="project" value="TreeGrafter"/>
</dbReference>
<dbReference type="AlphaFoldDB" id="A0A2K8N9Q5"/>
<dbReference type="RefSeq" id="WP_100668828.1">
    <property type="nucleotide sequence ID" value="NZ_CP024955.1"/>
</dbReference>
<dbReference type="PANTHER" id="PTHR48207:SF3">
    <property type="entry name" value="SUCCINATE--HYDROXYMETHYLGLUTARATE COA-TRANSFERASE"/>
    <property type="match status" value="1"/>
</dbReference>
<dbReference type="Gene3D" id="3.30.1540.10">
    <property type="entry name" value="formyl-coa transferase, domain 3"/>
    <property type="match status" value="1"/>
</dbReference>
<sequence length="395" mass="44061">MTDLAGLTIVDLTRILSGPFCTMYFADMGAEVIKVEPPGGDDTRRWGPPFVKGESAYYLSVNRNKRSVVLDIKTPLGKEALKRLIRRADVVVENFRPGTLERLGFGFEVLRRINPRIILASISGFGQTGPYRDDPGYDLIAQGMGGIMSATGQPGGPPTKVGFSVADIGAGMWAIIGILTALLNREKVGAQWIDVSLLDAVISWQTYVAANFFATGEDPAPVGNVHPNIAPYQSFSSKDGYFNVAVGNDEMWRRFCEAMGHPEWMEDPRFCTNSRRVQNRQELVELLQPLFQSRTTAEWVGLFRSRRIPAGPIYRLSELYTDPQLLARNMIRMFHHKKIGEFRTIGVPIHFLHQNRQGREIAPPPALGEHSREILGGLGFSEREIEQMVAESARK</sequence>
<evidence type="ECO:0000313" key="3">
    <source>
        <dbReference type="Proteomes" id="UP000231932"/>
    </source>
</evidence>
<reference evidence="3" key="1">
    <citation type="submission" date="2017-11" db="EMBL/GenBank/DDBJ databases">
        <title>Complete Genome Sequence of Kyrpidia sp. Strain EA-1, a thermophilic, hydrogen-oxidizing Bacterium, isolated from the Azores.</title>
        <authorList>
            <person name="Reiner J.E."/>
            <person name="Lapp C.J."/>
            <person name="Bunk B."/>
            <person name="Gescher J."/>
        </authorList>
    </citation>
    <scope>NUCLEOTIDE SEQUENCE [LARGE SCALE GENOMIC DNA]</scope>
    <source>
        <strain evidence="3">EA-1</strain>
    </source>
</reference>
<keyword evidence="1 2" id="KW-0808">Transferase</keyword>
<organism evidence="2 3">
    <name type="scientific">Kyrpidia spormannii</name>
    <dbReference type="NCBI Taxonomy" id="2055160"/>
    <lineage>
        <taxon>Bacteria</taxon>
        <taxon>Bacillati</taxon>
        <taxon>Bacillota</taxon>
        <taxon>Bacilli</taxon>
        <taxon>Bacillales</taxon>
        <taxon>Alicyclobacillaceae</taxon>
        <taxon>Kyrpidia</taxon>
    </lineage>
</organism>
<dbReference type="PANTHER" id="PTHR48207">
    <property type="entry name" value="SUCCINATE--HYDROXYMETHYLGLUTARATE COA-TRANSFERASE"/>
    <property type="match status" value="1"/>
</dbReference>
<protein>
    <submittedName>
        <fullName evidence="2">Formyl-CoA transferase</fullName>
    </submittedName>
</protein>
<dbReference type="SUPFAM" id="SSF89796">
    <property type="entry name" value="CoA-transferase family III (CaiB/BaiF)"/>
    <property type="match status" value="1"/>
</dbReference>
<dbReference type="OrthoDB" id="9797653at2"/>
<proteinExistence type="predicted"/>
<evidence type="ECO:0000256" key="1">
    <source>
        <dbReference type="ARBA" id="ARBA00022679"/>
    </source>
</evidence>
<dbReference type="Pfam" id="PF02515">
    <property type="entry name" value="CoA_transf_3"/>
    <property type="match status" value="1"/>
</dbReference>
<dbReference type="InterPro" id="IPR050483">
    <property type="entry name" value="CoA-transferase_III_domain"/>
</dbReference>
<dbReference type="InterPro" id="IPR023606">
    <property type="entry name" value="CoA-Trfase_III_dom_1_sf"/>
</dbReference>
<accession>A0A2K8N9Q5</accession>
<dbReference type="Proteomes" id="UP000231932">
    <property type="component" value="Chromosome"/>
</dbReference>
<dbReference type="KEGG" id="kyr:CVV65_15010"/>